<evidence type="ECO:0000313" key="2">
    <source>
        <dbReference type="Proteomes" id="UP000677244"/>
    </source>
</evidence>
<protein>
    <submittedName>
        <fullName evidence="1">Uncharacterized protein</fullName>
    </submittedName>
</protein>
<name>A0ABS3Z141_9BACT</name>
<dbReference type="RefSeq" id="WP_209141924.1">
    <property type="nucleotide sequence ID" value="NZ_JAGHKO010000011.1"/>
</dbReference>
<accession>A0ABS3Z141</accession>
<gene>
    <name evidence="1" type="ORF">J7I42_26550</name>
</gene>
<organism evidence="1 2">
    <name type="scientific">Niastella soli</name>
    <dbReference type="NCBI Taxonomy" id="2821487"/>
    <lineage>
        <taxon>Bacteria</taxon>
        <taxon>Pseudomonadati</taxon>
        <taxon>Bacteroidota</taxon>
        <taxon>Chitinophagia</taxon>
        <taxon>Chitinophagales</taxon>
        <taxon>Chitinophagaceae</taxon>
        <taxon>Niastella</taxon>
    </lineage>
</organism>
<reference evidence="1 2" key="1">
    <citation type="submission" date="2021-03" db="EMBL/GenBank/DDBJ databases">
        <title>Assistant Professor.</title>
        <authorList>
            <person name="Huq M.A."/>
        </authorList>
    </citation>
    <scope>NUCLEOTIDE SEQUENCE [LARGE SCALE GENOMIC DNA]</scope>
    <source>
        <strain evidence="1 2">MAH-29</strain>
    </source>
</reference>
<dbReference type="Proteomes" id="UP000677244">
    <property type="component" value="Unassembled WGS sequence"/>
</dbReference>
<evidence type="ECO:0000313" key="1">
    <source>
        <dbReference type="EMBL" id="MBO9203873.1"/>
    </source>
</evidence>
<dbReference type="EMBL" id="JAGHKO010000011">
    <property type="protein sequence ID" value="MBO9203873.1"/>
    <property type="molecule type" value="Genomic_DNA"/>
</dbReference>
<comment type="caution">
    <text evidence="1">The sequence shown here is derived from an EMBL/GenBank/DDBJ whole genome shotgun (WGS) entry which is preliminary data.</text>
</comment>
<keyword evidence="2" id="KW-1185">Reference proteome</keyword>
<sequence>MLFPDLKTEKISEVSTVKTTRVSPVIGAKTQTRASYLANSLMGKMGSAAVSAPIEKQAAQVKKTERYVKAKYYGMAIKTPNNSSPGKVAAQPAPPANPELVTETFALDGVWILAYVCKRVPLAPNPAPDLHWP</sequence>
<proteinExistence type="predicted"/>